<dbReference type="AlphaFoldDB" id="A0AA37U4X8"/>
<name>A0AA37U4X8_9BACL</name>
<evidence type="ECO:0000313" key="1">
    <source>
        <dbReference type="EMBL" id="GLV14940.1"/>
    </source>
</evidence>
<dbReference type="EMBL" id="BSRA01000020">
    <property type="protein sequence ID" value="GLV14940.1"/>
    <property type="molecule type" value="Genomic_DNA"/>
</dbReference>
<evidence type="ECO:0008006" key="3">
    <source>
        <dbReference type="Google" id="ProtNLM"/>
    </source>
</evidence>
<proteinExistence type="predicted"/>
<dbReference type="Proteomes" id="UP001157137">
    <property type="component" value="Unassembled WGS sequence"/>
</dbReference>
<comment type="caution">
    <text evidence="1">The sequence shown here is derived from an EMBL/GenBank/DDBJ whole genome shotgun (WGS) entry which is preliminary data.</text>
</comment>
<accession>A0AA37U4X8</accession>
<reference evidence="1" key="1">
    <citation type="submission" date="2023-02" db="EMBL/GenBank/DDBJ databases">
        <title>Proposal of a novel subspecies: Alicyclobacillus hesperidum subspecies aegle.</title>
        <authorList>
            <person name="Goto K."/>
            <person name="Fujii T."/>
            <person name="Yasui K."/>
            <person name="Mochida K."/>
            <person name="Kato-Tanaka Y."/>
            <person name="Morohoshi S."/>
            <person name="An S.Y."/>
            <person name="Kasai H."/>
            <person name="Yokota A."/>
        </authorList>
    </citation>
    <scope>NUCLEOTIDE SEQUENCE</scope>
    <source>
        <strain evidence="1">DSM 12766</strain>
    </source>
</reference>
<organism evidence="1 2">
    <name type="scientific">Alicyclobacillus hesperidum</name>
    <dbReference type="NCBI Taxonomy" id="89784"/>
    <lineage>
        <taxon>Bacteria</taxon>
        <taxon>Bacillati</taxon>
        <taxon>Bacillota</taxon>
        <taxon>Bacilli</taxon>
        <taxon>Bacillales</taxon>
        <taxon>Alicyclobacillaceae</taxon>
        <taxon>Alicyclobacillus</taxon>
    </lineage>
</organism>
<gene>
    <name evidence="1" type="ORF">Heshes_26250</name>
</gene>
<evidence type="ECO:0000313" key="2">
    <source>
        <dbReference type="Proteomes" id="UP001157137"/>
    </source>
</evidence>
<protein>
    <recommendedName>
        <fullName evidence="3">Helix-turn-helix domain-containing protein</fullName>
    </recommendedName>
</protein>
<sequence>MPPLVGLAEAAEMVGWDKRKLVTYVKRGVFPEPHIRLASGPIWTKLQIERYLKQNRIGG</sequence>